<proteinExistence type="predicted"/>
<protein>
    <submittedName>
        <fullName evidence="1">Uncharacterized protein</fullName>
    </submittedName>
</protein>
<gene>
    <name evidence="1" type="ORF">H5410_022586</name>
</gene>
<evidence type="ECO:0000313" key="2">
    <source>
        <dbReference type="Proteomes" id="UP000824120"/>
    </source>
</evidence>
<keyword evidence="2" id="KW-1185">Reference proteome</keyword>
<sequence>MNLNQDIPDIQMVVSVPRILQDWWQNIRRIHGAEIQGHLGALLSLLGTQCDKVFVTQLMGFWEPSTSYGVPDQVQFYQHQHIADGYKHLQRSTKIYFGAYDPRRSSSFNDSLY</sequence>
<dbReference type="EMBL" id="JACXVP010000004">
    <property type="protein sequence ID" value="KAG5611305.1"/>
    <property type="molecule type" value="Genomic_DNA"/>
</dbReference>
<comment type="caution">
    <text evidence="1">The sequence shown here is derived from an EMBL/GenBank/DDBJ whole genome shotgun (WGS) entry which is preliminary data.</text>
</comment>
<accession>A0A9J5ZEI7</accession>
<organism evidence="1 2">
    <name type="scientific">Solanum commersonii</name>
    <name type="common">Commerson's wild potato</name>
    <name type="synonym">Commerson's nightshade</name>
    <dbReference type="NCBI Taxonomy" id="4109"/>
    <lineage>
        <taxon>Eukaryota</taxon>
        <taxon>Viridiplantae</taxon>
        <taxon>Streptophyta</taxon>
        <taxon>Embryophyta</taxon>
        <taxon>Tracheophyta</taxon>
        <taxon>Spermatophyta</taxon>
        <taxon>Magnoliopsida</taxon>
        <taxon>eudicotyledons</taxon>
        <taxon>Gunneridae</taxon>
        <taxon>Pentapetalae</taxon>
        <taxon>asterids</taxon>
        <taxon>lamiids</taxon>
        <taxon>Solanales</taxon>
        <taxon>Solanaceae</taxon>
        <taxon>Solanoideae</taxon>
        <taxon>Solaneae</taxon>
        <taxon>Solanum</taxon>
    </lineage>
</organism>
<dbReference type="Proteomes" id="UP000824120">
    <property type="component" value="Chromosome 4"/>
</dbReference>
<evidence type="ECO:0000313" key="1">
    <source>
        <dbReference type="EMBL" id="KAG5611305.1"/>
    </source>
</evidence>
<dbReference type="OrthoDB" id="1321029at2759"/>
<reference evidence="1 2" key="1">
    <citation type="submission" date="2020-09" db="EMBL/GenBank/DDBJ databases">
        <title>De no assembly of potato wild relative species, Solanum commersonii.</title>
        <authorList>
            <person name="Cho K."/>
        </authorList>
    </citation>
    <scope>NUCLEOTIDE SEQUENCE [LARGE SCALE GENOMIC DNA]</scope>
    <source>
        <strain evidence="1">LZ3.2</strain>
        <tissue evidence="1">Leaf</tissue>
    </source>
</reference>
<name>A0A9J5ZEI7_SOLCO</name>
<dbReference type="AlphaFoldDB" id="A0A9J5ZEI7"/>